<reference evidence="1 2" key="1">
    <citation type="journal article" date="2018" name="Front. Microbiol.">
        <title>Jumbo Bacteriophages Are Represented Within an Increasing Diversity of Environmental Viruses Infecting the Emerging Phytopathogen, Dickeya solani.</title>
        <authorList>
            <person name="Day A.W."/>
            <person name="Ahn J."/>
            <person name="Salmond G.P.C."/>
        </authorList>
    </citation>
    <scope>NUCLEOTIDE SEQUENCE [LARGE SCALE GENOMIC DNA]</scope>
</reference>
<proteinExistence type="predicted"/>
<name>A0A384ZWG3_9CAUD</name>
<dbReference type="Proteomes" id="UP000263742">
    <property type="component" value="Segment"/>
</dbReference>
<sequence>MFSLTRQIPCFHICRHAIDINPYTHEPEHEKEIVSQVFADPEKELEKLAKDYPNDNLWYEPAHVWM</sequence>
<gene>
    <name evidence="1" type="ORF">JA13_187</name>
</gene>
<evidence type="ECO:0000313" key="2">
    <source>
        <dbReference type="Proteomes" id="UP000263742"/>
    </source>
</evidence>
<evidence type="ECO:0000313" key="1">
    <source>
        <dbReference type="EMBL" id="AXG66590.1"/>
    </source>
</evidence>
<protein>
    <submittedName>
        <fullName evidence="1">Uncharacterized protein</fullName>
    </submittedName>
</protein>
<accession>A0A384ZWG3</accession>
<dbReference type="EMBL" id="MH460460">
    <property type="protein sequence ID" value="AXG66590.1"/>
    <property type="molecule type" value="Genomic_DNA"/>
</dbReference>
<organism evidence="1 2">
    <name type="scientific">Dickeya phage vB_DsoM_JA13</name>
    <dbReference type="NCBI Taxonomy" id="2283030"/>
    <lineage>
        <taxon>Viruses</taxon>
        <taxon>Duplodnaviria</taxon>
        <taxon>Heunggongvirae</taxon>
        <taxon>Uroviricota</taxon>
        <taxon>Caudoviricetes</taxon>
        <taxon>Salmondvirus</taxon>
        <taxon>Salmondvirus JA11</taxon>
    </lineage>
</organism>